<evidence type="ECO:0000313" key="3">
    <source>
        <dbReference type="Proteomes" id="UP000189981"/>
    </source>
</evidence>
<evidence type="ECO:0000313" key="2">
    <source>
        <dbReference type="EMBL" id="SKB27308.1"/>
    </source>
</evidence>
<dbReference type="Gene3D" id="3.90.550.10">
    <property type="entry name" value="Spore Coat Polysaccharide Biosynthesis Protein SpsA, Chain A"/>
    <property type="match status" value="1"/>
</dbReference>
<feature type="domain" description="MobA-like NTP transferase" evidence="1">
    <location>
        <begin position="14"/>
        <end position="178"/>
    </location>
</feature>
<protein>
    <submittedName>
        <fullName evidence="2">Molybdenum cofactor cytidylyltransferase</fullName>
    </submittedName>
</protein>
<accession>A0A1T4ZX58</accession>
<organism evidence="2 3">
    <name type="scientific">Daejeonella lutea</name>
    <dbReference type="NCBI Taxonomy" id="572036"/>
    <lineage>
        <taxon>Bacteria</taxon>
        <taxon>Pseudomonadati</taxon>
        <taxon>Bacteroidota</taxon>
        <taxon>Sphingobacteriia</taxon>
        <taxon>Sphingobacteriales</taxon>
        <taxon>Sphingobacteriaceae</taxon>
        <taxon>Daejeonella</taxon>
    </lineage>
</organism>
<dbReference type="STRING" id="572036.SAMN05661099_0050"/>
<dbReference type="InterPro" id="IPR029044">
    <property type="entry name" value="Nucleotide-diphossugar_trans"/>
</dbReference>
<dbReference type="PANTHER" id="PTHR43777:SF1">
    <property type="entry name" value="MOLYBDENUM COFACTOR CYTIDYLYLTRANSFERASE"/>
    <property type="match status" value="1"/>
</dbReference>
<gene>
    <name evidence="2" type="ORF">SAMN05661099_0050</name>
</gene>
<keyword evidence="3" id="KW-1185">Reference proteome</keyword>
<dbReference type="AlphaFoldDB" id="A0A1T4ZX58"/>
<evidence type="ECO:0000259" key="1">
    <source>
        <dbReference type="Pfam" id="PF12804"/>
    </source>
</evidence>
<dbReference type="Proteomes" id="UP000189981">
    <property type="component" value="Unassembled WGS sequence"/>
</dbReference>
<dbReference type="OrthoDB" id="9779263at2"/>
<dbReference type="SUPFAM" id="SSF53448">
    <property type="entry name" value="Nucleotide-diphospho-sugar transferases"/>
    <property type="match status" value="1"/>
</dbReference>
<keyword evidence="2" id="KW-0808">Transferase</keyword>
<dbReference type="Pfam" id="PF12804">
    <property type="entry name" value="NTP_transf_3"/>
    <property type="match status" value="1"/>
</dbReference>
<name>A0A1T4ZX58_9SPHI</name>
<dbReference type="InterPro" id="IPR025877">
    <property type="entry name" value="MobA-like_NTP_Trfase"/>
</dbReference>
<dbReference type="GO" id="GO:0016779">
    <property type="term" value="F:nucleotidyltransferase activity"/>
    <property type="evidence" value="ECO:0007669"/>
    <property type="project" value="UniProtKB-KW"/>
</dbReference>
<reference evidence="3" key="1">
    <citation type="submission" date="2017-02" db="EMBL/GenBank/DDBJ databases">
        <authorList>
            <person name="Varghese N."/>
            <person name="Submissions S."/>
        </authorList>
    </citation>
    <scope>NUCLEOTIDE SEQUENCE [LARGE SCALE GENOMIC DNA]</scope>
    <source>
        <strain evidence="3">DSM 22385</strain>
    </source>
</reference>
<dbReference type="RefSeq" id="WP_079700568.1">
    <property type="nucleotide sequence ID" value="NZ_FUYR01000001.1"/>
</dbReference>
<dbReference type="EMBL" id="FUYR01000001">
    <property type="protein sequence ID" value="SKB27308.1"/>
    <property type="molecule type" value="Genomic_DNA"/>
</dbReference>
<keyword evidence="2" id="KW-0548">Nucleotidyltransferase</keyword>
<sequence length="203" mass="21668">MKAQGDYTIKSYAVIILAAGSSSRLGRPKQLLAYRGKTLLQHAIDSAKATKAKQTLVVLGAVKELINNQIDDKGIVRVDNPNWQSGLASSIKAGINALNSNSPNLDAAILMVCDQPFADATILISLLAKQAETGDAIVGCSYDDTKGIPALFHSSLFTDLLSLEGDAGAKKLFDKYKEVSSFVSFKQGGIDIDTSEDYKNLAK</sequence>
<proteinExistence type="predicted"/>
<dbReference type="PANTHER" id="PTHR43777">
    <property type="entry name" value="MOLYBDENUM COFACTOR CYTIDYLYLTRANSFERASE"/>
    <property type="match status" value="1"/>
</dbReference>
<dbReference type="CDD" id="cd04182">
    <property type="entry name" value="GT_2_like_f"/>
    <property type="match status" value="1"/>
</dbReference>